<dbReference type="RefSeq" id="WP_349247114.1">
    <property type="nucleotide sequence ID" value="NZ_JASCXX010000048.1"/>
</dbReference>
<keyword evidence="2" id="KW-1185">Reference proteome</keyword>
<name>A0AAW6U584_9BACT</name>
<gene>
    <name evidence="1" type="ORF">QJ522_21780</name>
</gene>
<dbReference type="InterPro" id="IPR022148">
    <property type="entry name" value="CopG_antitoxin"/>
</dbReference>
<comment type="caution">
    <text evidence="1">The sequence shown here is derived from an EMBL/GenBank/DDBJ whole genome shotgun (WGS) entry which is preliminary data.</text>
</comment>
<evidence type="ECO:0000313" key="2">
    <source>
        <dbReference type="Proteomes" id="UP001431776"/>
    </source>
</evidence>
<dbReference type="Pfam" id="PF12441">
    <property type="entry name" value="CopG_antitoxin"/>
    <property type="match status" value="1"/>
</dbReference>
<sequence>MPNTNRRIDPLPEEFRSEREAAQFWDTHSITDYEESLEPGELDVDIQRRHFEIEIDQECFLALREIARKERKPVKQLASEILKQKLRAG</sequence>
<dbReference type="Proteomes" id="UP001431776">
    <property type="component" value="Unassembled WGS sequence"/>
</dbReference>
<accession>A0AAW6U584</accession>
<evidence type="ECO:0000313" key="1">
    <source>
        <dbReference type="EMBL" id="MDI6451707.1"/>
    </source>
</evidence>
<dbReference type="EMBL" id="JASCXX010000048">
    <property type="protein sequence ID" value="MDI6451707.1"/>
    <property type="molecule type" value="Genomic_DNA"/>
</dbReference>
<proteinExistence type="predicted"/>
<dbReference type="AlphaFoldDB" id="A0AAW6U584"/>
<organism evidence="1 2">
    <name type="scientific">Anaerobaca lacustris</name>
    <dbReference type="NCBI Taxonomy" id="3044600"/>
    <lineage>
        <taxon>Bacteria</taxon>
        <taxon>Pseudomonadati</taxon>
        <taxon>Planctomycetota</taxon>
        <taxon>Phycisphaerae</taxon>
        <taxon>Sedimentisphaerales</taxon>
        <taxon>Anaerobacaceae</taxon>
        <taxon>Anaerobaca</taxon>
    </lineage>
</organism>
<protein>
    <submittedName>
        <fullName evidence="1">CopG family antitoxin</fullName>
    </submittedName>
</protein>
<reference evidence="1" key="1">
    <citation type="submission" date="2023-05" db="EMBL/GenBank/DDBJ databases">
        <title>Anaerotaeda fermentans gen. nov., sp. nov., a novel anaerobic planctomycete of the new family within the order Sedimentisphaerales isolated from Taman Peninsula, Russia.</title>
        <authorList>
            <person name="Khomyakova M.A."/>
            <person name="Merkel A.Y."/>
            <person name="Slobodkin A.I."/>
        </authorList>
    </citation>
    <scope>NUCLEOTIDE SEQUENCE</scope>
    <source>
        <strain evidence="1">M17dextr</strain>
    </source>
</reference>